<evidence type="ECO:0000313" key="3">
    <source>
        <dbReference type="EMBL" id="KAJ3485254.1"/>
    </source>
</evidence>
<gene>
    <name evidence="3" type="ORF">NLI96_g5095</name>
</gene>
<name>A0AAD5V3E6_9APHY</name>
<dbReference type="SUPFAM" id="SSF52402">
    <property type="entry name" value="Adenine nucleotide alpha hydrolases-like"/>
    <property type="match status" value="1"/>
</dbReference>
<dbReference type="PANTHER" id="PTHR46100:SF4">
    <property type="entry name" value="USPA DOMAIN-CONTAINING PROTEIN"/>
    <property type="match status" value="1"/>
</dbReference>
<feature type="compositionally biased region" description="Polar residues" evidence="1">
    <location>
        <begin position="57"/>
        <end position="68"/>
    </location>
</feature>
<dbReference type="AlphaFoldDB" id="A0AAD5V3E6"/>
<dbReference type="EMBL" id="JANAWD010000159">
    <property type="protein sequence ID" value="KAJ3485254.1"/>
    <property type="molecule type" value="Genomic_DNA"/>
</dbReference>
<feature type="domain" description="UspA" evidence="2">
    <location>
        <begin position="421"/>
        <end position="545"/>
    </location>
</feature>
<comment type="caution">
    <text evidence="3">The sequence shown here is derived from an EMBL/GenBank/DDBJ whole genome shotgun (WGS) entry which is preliminary data.</text>
</comment>
<protein>
    <recommendedName>
        <fullName evidence="2">UspA domain-containing protein</fullName>
    </recommendedName>
</protein>
<evidence type="ECO:0000256" key="1">
    <source>
        <dbReference type="SAM" id="MobiDB-lite"/>
    </source>
</evidence>
<feature type="compositionally biased region" description="Basic and acidic residues" evidence="1">
    <location>
        <begin position="129"/>
        <end position="140"/>
    </location>
</feature>
<feature type="region of interest" description="Disordered" evidence="1">
    <location>
        <begin position="1"/>
        <end position="105"/>
    </location>
</feature>
<reference evidence="3" key="1">
    <citation type="submission" date="2022-07" db="EMBL/GenBank/DDBJ databases">
        <title>Genome Sequence of Physisporinus lineatus.</title>
        <authorList>
            <person name="Buettner E."/>
        </authorList>
    </citation>
    <scope>NUCLEOTIDE SEQUENCE</scope>
    <source>
        <strain evidence="3">VT162</strain>
    </source>
</reference>
<feature type="compositionally biased region" description="Low complexity" evidence="1">
    <location>
        <begin position="196"/>
        <end position="206"/>
    </location>
</feature>
<feature type="compositionally biased region" description="Low complexity" evidence="1">
    <location>
        <begin position="142"/>
        <end position="156"/>
    </location>
</feature>
<sequence length="547" mass="60052">MSDRTQDKPSKRRSWIPKYGSSREKDTRKSDSLNSSTSALPVPQEGQPLSYDHPLNALSTANRPASTITSGTSSAPPTRPTTPTFSPFNRRWSSATASSSVLTSNDIDTQAARLNALSSLERTTSTVSAREHAKLDKEKTPSTSSFSRRSISSMMSGFPSLYLTRSNTDDKERGRSQKKDKDSNHAHNGSGGGSGSSSKGKMRSSSYAGSRDDDNASESGSIRARSVSPFHFRSKNRRDRDASPTVEALSQSDVESDAEEVSRIRPRNAFTLSANSDADDDDSLDEDEQEGDGDEDDSGDEDSWSESEGMDPLTTANTERNALIPADAITAEPDSTDVPDPLGEGVNVVIAPEPYFPTTLNYPTRNPRRRKSTRTQLQQERLHLETSRPAFQRDRCTITLVHGEPANFTGEGNGNGRRGKRYVLASDLSEESRYALEWGIGTVLRDGDEMLIVTVVENETKVDPLIPNPADRTAKLRAQQERQALAYILVRQATSLLQRTRLHVTIACQAWHAKNSRHMLLDIVDYVEPTMLIVGSRGLGNLKGYVP</sequence>
<feature type="compositionally biased region" description="Basic and acidic residues" evidence="1">
    <location>
        <begin position="167"/>
        <end position="185"/>
    </location>
</feature>
<dbReference type="Pfam" id="PF00582">
    <property type="entry name" value="Usp"/>
    <property type="match status" value="1"/>
</dbReference>
<dbReference type="CDD" id="cd23659">
    <property type="entry name" value="USP_At3g01520-like"/>
    <property type="match status" value="1"/>
</dbReference>
<feature type="compositionally biased region" description="Polar residues" evidence="1">
    <location>
        <begin position="118"/>
        <end position="128"/>
    </location>
</feature>
<dbReference type="InterPro" id="IPR014729">
    <property type="entry name" value="Rossmann-like_a/b/a_fold"/>
</dbReference>
<dbReference type="Gene3D" id="3.40.50.620">
    <property type="entry name" value="HUPs"/>
    <property type="match status" value="1"/>
</dbReference>
<dbReference type="InterPro" id="IPR006016">
    <property type="entry name" value="UspA"/>
</dbReference>
<accession>A0AAD5V3E6</accession>
<keyword evidence="4" id="KW-1185">Reference proteome</keyword>
<organism evidence="3 4">
    <name type="scientific">Meripilus lineatus</name>
    <dbReference type="NCBI Taxonomy" id="2056292"/>
    <lineage>
        <taxon>Eukaryota</taxon>
        <taxon>Fungi</taxon>
        <taxon>Dikarya</taxon>
        <taxon>Basidiomycota</taxon>
        <taxon>Agaricomycotina</taxon>
        <taxon>Agaricomycetes</taxon>
        <taxon>Polyporales</taxon>
        <taxon>Meripilaceae</taxon>
        <taxon>Meripilus</taxon>
    </lineage>
</organism>
<proteinExistence type="predicted"/>
<feature type="compositionally biased region" description="Low complexity" evidence="1">
    <location>
        <begin position="69"/>
        <end position="104"/>
    </location>
</feature>
<feature type="compositionally biased region" description="Basic and acidic residues" evidence="1">
    <location>
        <begin position="21"/>
        <end position="31"/>
    </location>
</feature>
<evidence type="ECO:0000313" key="4">
    <source>
        <dbReference type="Proteomes" id="UP001212997"/>
    </source>
</evidence>
<evidence type="ECO:0000259" key="2">
    <source>
        <dbReference type="Pfam" id="PF00582"/>
    </source>
</evidence>
<dbReference type="Proteomes" id="UP001212997">
    <property type="component" value="Unassembled WGS sequence"/>
</dbReference>
<feature type="compositionally biased region" description="Acidic residues" evidence="1">
    <location>
        <begin position="277"/>
        <end position="309"/>
    </location>
</feature>
<feature type="region of interest" description="Disordered" evidence="1">
    <location>
        <begin position="118"/>
        <end position="319"/>
    </location>
</feature>
<dbReference type="PANTHER" id="PTHR46100">
    <property type="entry name" value="IMP2'P"/>
    <property type="match status" value="1"/>
</dbReference>